<proteinExistence type="predicted"/>
<evidence type="ECO:0000256" key="1">
    <source>
        <dbReference type="SAM" id="MobiDB-lite"/>
    </source>
</evidence>
<dbReference type="Proteomes" id="UP000322234">
    <property type="component" value="Unassembled WGS sequence"/>
</dbReference>
<dbReference type="EMBL" id="VBQZ03000038">
    <property type="protein sequence ID" value="MXQ87454.1"/>
    <property type="molecule type" value="Genomic_DNA"/>
</dbReference>
<feature type="compositionally biased region" description="Polar residues" evidence="1">
    <location>
        <begin position="14"/>
        <end position="29"/>
    </location>
</feature>
<comment type="caution">
    <text evidence="2">The sequence shown here is derived from an EMBL/GenBank/DDBJ whole genome shotgun (WGS) entry which is preliminary data.</text>
</comment>
<reference evidence="2" key="1">
    <citation type="submission" date="2019-10" db="EMBL/GenBank/DDBJ databases">
        <title>The sequence and de novo assembly of the wild yak genome.</title>
        <authorList>
            <person name="Liu Y."/>
        </authorList>
    </citation>
    <scope>NUCLEOTIDE SEQUENCE [LARGE SCALE GENOMIC DNA]</scope>
    <source>
        <strain evidence="2">WY2019</strain>
    </source>
</reference>
<gene>
    <name evidence="2" type="ORF">E5288_WYG000153</name>
</gene>
<protein>
    <submittedName>
        <fullName evidence="2">Uncharacterized protein</fullName>
    </submittedName>
</protein>
<evidence type="ECO:0000313" key="2">
    <source>
        <dbReference type="EMBL" id="MXQ87454.1"/>
    </source>
</evidence>
<feature type="compositionally biased region" description="Polar residues" evidence="1">
    <location>
        <begin position="73"/>
        <end position="84"/>
    </location>
</feature>
<feature type="region of interest" description="Disordered" evidence="1">
    <location>
        <begin position="69"/>
        <end position="105"/>
    </location>
</feature>
<evidence type="ECO:0000313" key="3">
    <source>
        <dbReference type="Proteomes" id="UP000322234"/>
    </source>
</evidence>
<organism evidence="2 3">
    <name type="scientific">Bos mutus</name>
    <name type="common">wild yak</name>
    <dbReference type="NCBI Taxonomy" id="72004"/>
    <lineage>
        <taxon>Eukaryota</taxon>
        <taxon>Metazoa</taxon>
        <taxon>Chordata</taxon>
        <taxon>Craniata</taxon>
        <taxon>Vertebrata</taxon>
        <taxon>Euteleostomi</taxon>
        <taxon>Mammalia</taxon>
        <taxon>Eutheria</taxon>
        <taxon>Laurasiatheria</taxon>
        <taxon>Artiodactyla</taxon>
        <taxon>Ruminantia</taxon>
        <taxon>Pecora</taxon>
        <taxon>Bovidae</taxon>
        <taxon>Bovinae</taxon>
        <taxon>Bos</taxon>
    </lineage>
</organism>
<name>A0A6B0RHD9_9CETA</name>
<sequence>MASASAAVAKHKQILSNSKAPSQMESLQTSHRKIHQIERYRTKREPLSVPTWSPKALQTGRLIFLLVPPTDGEFSTGTPRQTRSPRGAPWQPPPPHLLPPPAAPPEPLASGSLLLGFSQLVLEGRFLEACQSISSSAEEGKDRGSQYQVVAQGMWQVVQEALEGGGGGRKLQTKLRSVAATVEWARGASRELGGDLASWDCQLRTRLRNDAENRVPPSPGDQVPLSPADQLGGYLAELAKAVDRGLGPQRAGRLGAHLSATDRECFQEVLLGRLSMLLTRSGDRDSCRELYTWAGKTLFGQLPRTTSRPAAARKLLDPLMFATWMSQVQSRLVELTQLLKGTIDSVQDIGPPITSRVQAMVLNTFSEFLKRKVWQDLGQAHTPLADLVLSTISAIEDQSQDDLVSGVRSLCQSLLRHHFGREDKELAHALRSLRRGLERYAGLLPPPTNKSLVQSLYKAVFTEYLQALVTHLKRLKPRKWEDHRGQVETDVRELREAFGRQEGLGDGAPGLEAFVEVFQLSGEQGSAFLDEWLASFRDRFPDYVRSGSQTTPHQSVLFTSCPEMAVTIVLAEICPVCCLAKVFTAEDQPHVWGTRQTFVLISSAPTGCPKRKWK</sequence>
<dbReference type="AlphaFoldDB" id="A0A6B0RHD9"/>
<accession>A0A6B0RHD9</accession>
<feature type="compositionally biased region" description="Pro residues" evidence="1">
    <location>
        <begin position="90"/>
        <end position="105"/>
    </location>
</feature>
<keyword evidence="3" id="KW-1185">Reference proteome</keyword>
<feature type="region of interest" description="Disordered" evidence="1">
    <location>
        <begin position="1"/>
        <end position="41"/>
    </location>
</feature>